<dbReference type="Gene3D" id="1.20.1280.170">
    <property type="entry name" value="Exocyst complex component Exo70"/>
    <property type="match status" value="1"/>
</dbReference>
<keyword evidence="3" id="KW-0268">Exocytosis</keyword>
<dbReference type="GO" id="GO:0006887">
    <property type="term" value="P:exocytosis"/>
    <property type="evidence" value="ECO:0007669"/>
    <property type="project" value="UniProtKB-KW"/>
</dbReference>
<organism evidence="5 6">
    <name type="scientific">Spirodela intermedia</name>
    <name type="common">Intermediate duckweed</name>
    <dbReference type="NCBI Taxonomy" id="51605"/>
    <lineage>
        <taxon>Eukaryota</taxon>
        <taxon>Viridiplantae</taxon>
        <taxon>Streptophyta</taxon>
        <taxon>Embryophyta</taxon>
        <taxon>Tracheophyta</taxon>
        <taxon>Spermatophyta</taxon>
        <taxon>Magnoliopsida</taxon>
        <taxon>Liliopsida</taxon>
        <taxon>Araceae</taxon>
        <taxon>Lemnoideae</taxon>
        <taxon>Spirodela</taxon>
    </lineage>
</organism>
<comment type="function">
    <text evidence="3">Component of the exocyst complex.</text>
</comment>
<evidence type="ECO:0000259" key="4">
    <source>
        <dbReference type="Pfam" id="PF03081"/>
    </source>
</evidence>
<protein>
    <recommendedName>
        <fullName evidence="3">Exocyst subunit Exo70 family protein</fullName>
    </recommendedName>
</protein>
<dbReference type="Pfam" id="PF03081">
    <property type="entry name" value="Exo70_C"/>
    <property type="match status" value="1"/>
</dbReference>
<accession>A0A7I8KEU9</accession>
<dbReference type="Proteomes" id="UP000663760">
    <property type="component" value="Chromosome 5"/>
</dbReference>
<dbReference type="InterPro" id="IPR004140">
    <property type="entry name" value="Exo70"/>
</dbReference>
<dbReference type="SUPFAM" id="SSF74788">
    <property type="entry name" value="Cullin repeat-like"/>
    <property type="match status" value="1"/>
</dbReference>
<evidence type="ECO:0000313" key="5">
    <source>
        <dbReference type="EMBL" id="CAA7396241.1"/>
    </source>
</evidence>
<feature type="domain" description="Exocyst complex subunit Exo70 C-terminal" evidence="4">
    <location>
        <begin position="269"/>
        <end position="635"/>
    </location>
</feature>
<evidence type="ECO:0000256" key="3">
    <source>
        <dbReference type="RuleBase" id="RU365026"/>
    </source>
</evidence>
<gene>
    <name evidence="5" type="ORF">SI8410_05006904</name>
</gene>
<reference evidence="5" key="1">
    <citation type="submission" date="2020-02" db="EMBL/GenBank/DDBJ databases">
        <authorList>
            <person name="Scholz U."/>
            <person name="Mascher M."/>
            <person name="Fiebig A."/>
        </authorList>
    </citation>
    <scope>NUCLEOTIDE SEQUENCE</scope>
</reference>
<dbReference type="OrthoDB" id="1922221at2759"/>
<dbReference type="PANTHER" id="PTHR12542:SF142">
    <property type="entry name" value="EXOCYST SUBUNIT EXO70 FAMILY PROTEIN"/>
    <property type="match status" value="1"/>
</dbReference>
<dbReference type="InterPro" id="IPR016159">
    <property type="entry name" value="Cullin_repeat-like_dom_sf"/>
</dbReference>
<dbReference type="EMBL" id="LR746268">
    <property type="protein sequence ID" value="CAA7396241.1"/>
    <property type="molecule type" value="Genomic_DNA"/>
</dbReference>
<dbReference type="Pfam" id="PF20669">
    <property type="entry name" value="Exo70_N"/>
    <property type="match status" value="1"/>
</dbReference>
<evidence type="ECO:0000256" key="1">
    <source>
        <dbReference type="ARBA" id="ARBA00006756"/>
    </source>
</evidence>
<evidence type="ECO:0000313" key="6">
    <source>
        <dbReference type="Proteomes" id="UP000663760"/>
    </source>
</evidence>
<dbReference type="InterPro" id="IPR046364">
    <property type="entry name" value="Exo70_C"/>
</dbReference>
<dbReference type="FunFam" id="1.20.1280.170:FF:000003">
    <property type="entry name" value="Exocyst subunit Exo70 family protein"/>
    <property type="match status" value="1"/>
</dbReference>
<comment type="similarity">
    <text evidence="1 3">Belongs to the EXO70 family.</text>
</comment>
<dbReference type="PANTHER" id="PTHR12542">
    <property type="entry name" value="EXOCYST COMPLEX PROTEIN EXO70"/>
    <property type="match status" value="1"/>
</dbReference>
<sequence length="651" mass="73791">MKTSVDGEERVMAAAQQIVRSLGTSKNMKEDMLLILSSFDNRFSNITDLVKGGGNARLAAAEEVICRWGDSSSGTSRGFIPWEDSPDEVAEYLAAVDDIISLTEGAGQESADDAEILDRADNVLQMAMDRLEEEFRRIMIQNTVPMDTANLYVSSRSMSLSFASSAGVGIDDYDNYVEEEQDAYVDEGSVGGSLSDDFRVEMVRSEAVPHLQSIADRMIRARYEKECCQTYSSVRREVLDDCVAALGLEKMSIEEVQKTVWTDLDGKMKKWAQAVKVVFQALLLGEKKLCDQIFEVSPVIGDICFTETAKGCVMQLLNFAEAVAIAQRSPEKLFRVLDMYDALSNVMPELQVMFPEEPREFLCGEAELILKRLGDAAKDTLAQFEKAVQTETSRKPMIFGDNHPLTRYVMNYLRLLMDYERTLNDLLNEGERDVDDLPEVKNNEENQFGGSMSQLGHHVLSTISCLESNIEEKSKLYDDKGLQYVFLMNNIHYIVQKVKDSELRTVLGDNWVRKRRGQIRQYARLYLRASWSRILSYLRDEGMSGNGGGSNTFKVALKERFKNFNLAFEEIHRNQTTWNVTDLQLREELRISISDMVIPAYRSFTGRFGSYLEGGRNSAKYKKYTPEDLERCILDLFEGSSGASSYSRRRH</sequence>
<dbReference type="GO" id="GO:0000145">
    <property type="term" value="C:exocyst"/>
    <property type="evidence" value="ECO:0007669"/>
    <property type="project" value="InterPro"/>
</dbReference>
<keyword evidence="3" id="KW-0653">Protein transport</keyword>
<dbReference type="GO" id="GO:0015031">
    <property type="term" value="P:protein transport"/>
    <property type="evidence" value="ECO:0007669"/>
    <property type="project" value="UniProtKB-KW"/>
</dbReference>
<name>A0A7I8KEU9_SPIIN</name>
<dbReference type="GO" id="GO:0005546">
    <property type="term" value="F:phosphatidylinositol-4,5-bisphosphate binding"/>
    <property type="evidence" value="ECO:0007669"/>
    <property type="project" value="InterPro"/>
</dbReference>
<keyword evidence="6" id="KW-1185">Reference proteome</keyword>
<proteinExistence type="inferred from homology"/>
<evidence type="ECO:0000256" key="2">
    <source>
        <dbReference type="ARBA" id="ARBA00022448"/>
    </source>
</evidence>
<dbReference type="AlphaFoldDB" id="A0A7I8KEU9"/>
<keyword evidence="2 3" id="KW-0813">Transport</keyword>